<organism evidence="2">
    <name type="scientific">Billgrantia gudaonensis</name>
    <dbReference type="NCBI Taxonomy" id="376427"/>
    <lineage>
        <taxon>Bacteria</taxon>
        <taxon>Pseudomonadati</taxon>
        <taxon>Pseudomonadota</taxon>
        <taxon>Gammaproteobacteria</taxon>
        <taxon>Oceanospirillales</taxon>
        <taxon>Halomonadaceae</taxon>
        <taxon>Billgrantia</taxon>
    </lineage>
</organism>
<dbReference type="AlphaFoldDB" id="A0A3S0QG86"/>
<comment type="caution">
    <text evidence="2">The sequence shown here is derived from an EMBL/GenBank/DDBJ whole genome shotgun (WGS) entry which is preliminary data.</text>
</comment>
<feature type="compositionally biased region" description="Basic and acidic residues" evidence="1">
    <location>
        <begin position="155"/>
        <end position="168"/>
    </location>
</feature>
<evidence type="ECO:0000313" key="2">
    <source>
        <dbReference type="EMBL" id="RUA23030.1"/>
    </source>
</evidence>
<reference evidence="2" key="1">
    <citation type="submission" date="2018-12" db="EMBL/GenBank/DDBJ databases">
        <authorList>
            <person name="Jadhav K."/>
            <person name="Kushwaha B."/>
            <person name="Jadhav I."/>
        </authorList>
    </citation>
    <scope>NUCLEOTIDE SEQUENCE [LARGE SCALE GENOMIC DNA]</scope>
    <source>
        <strain evidence="2">SBS 10</strain>
    </source>
</reference>
<proteinExistence type="predicted"/>
<feature type="region of interest" description="Disordered" evidence="1">
    <location>
        <begin position="125"/>
        <end position="180"/>
    </location>
</feature>
<name>A0A3S0QG86_9GAMM</name>
<evidence type="ECO:0000256" key="1">
    <source>
        <dbReference type="SAM" id="MobiDB-lite"/>
    </source>
</evidence>
<sequence>MPFARLLPPAGGPAAVRSLASGLGASSGAYVFFLPRHASRARAVALRSPSSTGLLGRPARDAQHPLSAPVARASLFPRRRYTVAQSLHYPAATAAGYRRPLLRSHPTPCASSPDRQTALFLLAASSEHQSAPLPAGSRTRTTGDREGSGSGASRQHLERAGWRLRGADDEATTPTNPARRLDAASGALACWPPTDIATAKAAAA</sequence>
<dbReference type="EMBL" id="RXHI01000004">
    <property type="protein sequence ID" value="RUA23030.1"/>
    <property type="molecule type" value="Genomic_DNA"/>
</dbReference>
<accession>A0A3S0QG86</accession>
<gene>
    <name evidence="2" type="ORF">DSL92_01860</name>
</gene>
<protein>
    <submittedName>
        <fullName evidence="2">Uncharacterized protein</fullName>
    </submittedName>
</protein>